<name>A0A5C6J360_9ACTN</name>
<organism evidence="2 3">
    <name type="scientific">Streptomyces misionensis</name>
    <dbReference type="NCBI Taxonomy" id="67331"/>
    <lineage>
        <taxon>Bacteria</taxon>
        <taxon>Bacillati</taxon>
        <taxon>Actinomycetota</taxon>
        <taxon>Actinomycetes</taxon>
        <taxon>Kitasatosporales</taxon>
        <taxon>Streptomycetaceae</taxon>
        <taxon>Streptomyces</taxon>
    </lineage>
</organism>
<dbReference type="AlphaFoldDB" id="A0A5C6J360"/>
<feature type="compositionally biased region" description="Low complexity" evidence="1">
    <location>
        <begin position="101"/>
        <end position="124"/>
    </location>
</feature>
<dbReference type="EMBL" id="VOGW01000169">
    <property type="protein sequence ID" value="TWV34897.1"/>
    <property type="molecule type" value="Genomic_DNA"/>
</dbReference>
<dbReference type="Proteomes" id="UP000320481">
    <property type="component" value="Unassembled WGS sequence"/>
</dbReference>
<proteinExistence type="predicted"/>
<dbReference type="RefSeq" id="WP_146467868.1">
    <property type="nucleotide sequence ID" value="NZ_VOGW01000169.1"/>
</dbReference>
<evidence type="ECO:0000313" key="3">
    <source>
        <dbReference type="Proteomes" id="UP000320481"/>
    </source>
</evidence>
<accession>A0A5C6J360</accession>
<comment type="caution">
    <text evidence="2">The sequence shown here is derived from an EMBL/GenBank/DDBJ whole genome shotgun (WGS) entry which is preliminary data.</text>
</comment>
<evidence type="ECO:0000256" key="1">
    <source>
        <dbReference type="SAM" id="MobiDB-lite"/>
    </source>
</evidence>
<protein>
    <submittedName>
        <fullName evidence="2">Uncharacterized protein</fullName>
    </submittedName>
</protein>
<keyword evidence="3" id="KW-1185">Reference proteome</keyword>
<gene>
    <name evidence="2" type="ORF">FRZ03_27765</name>
</gene>
<sequence>MTNESASRSATVDKHPHKWVVAEIQVDETVARIADFRGSFKTRVEQRINALDTYCKNCRRPFADVSSYDCQALLDNRHLIGEGQSVRAKHKPAPTAPPGTKPSKAAPTAATASRRTSPASPAPTYRSRSATTRC</sequence>
<evidence type="ECO:0000313" key="2">
    <source>
        <dbReference type="EMBL" id="TWV34897.1"/>
    </source>
</evidence>
<feature type="region of interest" description="Disordered" evidence="1">
    <location>
        <begin position="81"/>
        <end position="134"/>
    </location>
</feature>
<reference evidence="2" key="1">
    <citation type="journal article" date="2019" name="Microbiol. Resour. Announc.">
        <title>Draft Genomic Sequences of Streptomyces misionensis and Streptomyces albidoflavus, bacteria applied for phytopathogen biocontrol.</title>
        <authorList>
            <person name="Pylro V."/>
            <person name="Dias A."/>
            <person name="Andreote F."/>
            <person name="Varani A."/>
            <person name="Andreote C."/>
            <person name="Bernardo E."/>
            <person name="Martins T."/>
        </authorList>
    </citation>
    <scope>NUCLEOTIDE SEQUENCE [LARGE SCALE GENOMIC DNA]</scope>
    <source>
        <strain evidence="2">66</strain>
    </source>
</reference>